<name>A0A1Y2L648_9PROT</name>
<dbReference type="Proteomes" id="UP000193396">
    <property type="component" value="Unassembled WGS sequence"/>
</dbReference>
<evidence type="ECO:0000313" key="2">
    <source>
        <dbReference type="EMBL" id="OSQ43540.1"/>
    </source>
</evidence>
<sequence>MNEITTLHKCSDADVMDQMTGPGNKAGGGHVVYDVIRLVVFTAVLLFQSFLCTWHCCVLFAKTLSGNMMIVNVKDNCAQMRKTG</sequence>
<comment type="caution">
    <text evidence="2">The sequence shown here is derived from an EMBL/GenBank/DDBJ whole genome shotgun (WGS) entry which is preliminary data.</text>
</comment>
<proteinExistence type="predicted"/>
<keyword evidence="1" id="KW-0812">Transmembrane</keyword>
<evidence type="ECO:0000313" key="3">
    <source>
        <dbReference type="Proteomes" id="UP000193396"/>
    </source>
</evidence>
<gene>
    <name evidence="2" type="ORF">TALK_20330</name>
</gene>
<reference evidence="2 3" key="1">
    <citation type="submission" date="2014-03" db="EMBL/GenBank/DDBJ databases">
        <title>The draft genome sequence of Thalassospira alkalitolerans JCM 18968.</title>
        <authorList>
            <person name="Lai Q."/>
            <person name="Shao Z."/>
        </authorList>
    </citation>
    <scope>NUCLEOTIDE SEQUENCE [LARGE SCALE GENOMIC DNA]</scope>
    <source>
        <strain evidence="2 3">JCM 18968</strain>
    </source>
</reference>
<organism evidence="2 3">
    <name type="scientific">Thalassospira alkalitolerans</name>
    <dbReference type="NCBI Taxonomy" id="1293890"/>
    <lineage>
        <taxon>Bacteria</taxon>
        <taxon>Pseudomonadati</taxon>
        <taxon>Pseudomonadota</taxon>
        <taxon>Alphaproteobacteria</taxon>
        <taxon>Rhodospirillales</taxon>
        <taxon>Thalassospiraceae</taxon>
        <taxon>Thalassospira</taxon>
    </lineage>
</organism>
<keyword evidence="3" id="KW-1185">Reference proteome</keyword>
<accession>A0A1Y2L648</accession>
<evidence type="ECO:0000256" key="1">
    <source>
        <dbReference type="SAM" id="Phobius"/>
    </source>
</evidence>
<dbReference type="EMBL" id="JFKB01000024">
    <property type="protein sequence ID" value="OSQ43540.1"/>
    <property type="molecule type" value="Genomic_DNA"/>
</dbReference>
<feature type="transmembrane region" description="Helical" evidence="1">
    <location>
        <begin position="38"/>
        <end position="61"/>
    </location>
</feature>
<keyword evidence="1" id="KW-0472">Membrane</keyword>
<dbReference type="AlphaFoldDB" id="A0A1Y2L648"/>
<keyword evidence="1" id="KW-1133">Transmembrane helix</keyword>
<dbReference type="STRING" id="1293890.TALK_20330"/>
<protein>
    <submittedName>
        <fullName evidence="2">Uncharacterized protein</fullName>
    </submittedName>
</protein>